<keyword evidence="3" id="KW-1185">Reference proteome</keyword>
<geneLocation type="plasmid" evidence="2">
    <name>unnamed2</name>
</geneLocation>
<keyword evidence="2" id="KW-0614">Plasmid</keyword>
<reference evidence="2 3" key="1">
    <citation type="submission" date="2019-09" db="EMBL/GenBank/DDBJ databases">
        <title>Isolation and complete genome sequencing of Methylocystis species.</title>
        <authorList>
            <person name="Rumah B.L."/>
            <person name="Stead C.E."/>
            <person name="Stevens B.C."/>
            <person name="Minton N.P."/>
            <person name="Grosse-Honebrink A."/>
            <person name="Zhang Y."/>
        </authorList>
    </citation>
    <scope>NUCLEOTIDE SEQUENCE [LARGE SCALE GENOMIC DNA]</scope>
    <source>
        <strain evidence="2 3">BRCS2</strain>
        <plasmid evidence="2 3">unnamed2</plasmid>
    </source>
</reference>
<evidence type="ECO:0000313" key="3">
    <source>
        <dbReference type="Proteomes" id="UP000422569"/>
    </source>
</evidence>
<evidence type="ECO:0000313" key="2">
    <source>
        <dbReference type="EMBL" id="QGN00177.1"/>
    </source>
</evidence>
<evidence type="ECO:0000256" key="1">
    <source>
        <dbReference type="SAM" id="MobiDB-lite"/>
    </source>
</evidence>
<sequence>MENEQRLANARKNREEIEAHAYRLPDGRMAFKTEDGLRVFDQNGTQLAPDTINPDGIPDNLPRWKGYQDVAAREHKLHHDRDELLRLQKRVDEAREELDKGGISSKRLDDLSADLQRDMPEAVQRKLAGDQTPAATEARSVTPGQGMRATGPVSGPSF</sequence>
<gene>
    <name evidence="2" type="ORF">F7D14_21685</name>
</gene>
<feature type="region of interest" description="Disordered" evidence="1">
    <location>
        <begin position="95"/>
        <end position="158"/>
    </location>
</feature>
<organism evidence="2 3">
    <name type="scientific">Methylocystis parvus</name>
    <dbReference type="NCBI Taxonomy" id="134"/>
    <lineage>
        <taxon>Bacteria</taxon>
        <taxon>Pseudomonadati</taxon>
        <taxon>Pseudomonadota</taxon>
        <taxon>Alphaproteobacteria</taxon>
        <taxon>Hyphomicrobiales</taxon>
        <taxon>Methylocystaceae</taxon>
        <taxon>Methylocystis</taxon>
    </lineage>
</organism>
<accession>A0A6B8MC05</accession>
<dbReference type="EMBL" id="CP044333">
    <property type="protein sequence ID" value="QGN00177.1"/>
    <property type="molecule type" value="Genomic_DNA"/>
</dbReference>
<dbReference type="KEGG" id="mpar:F7D14_21685"/>
<protein>
    <submittedName>
        <fullName evidence="2">Uncharacterized protein</fullName>
    </submittedName>
</protein>
<dbReference type="Proteomes" id="UP000422569">
    <property type="component" value="Plasmid unnamed2"/>
</dbReference>
<dbReference type="RefSeq" id="WP_154420498.1">
    <property type="nucleotide sequence ID" value="NZ_CP044333.1"/>
</dbReference>
<dbReference type="AlphaFoldDB" id="A0A6B8MC05"/>
<proteinExistence type="predicted"/>
<feature type="compositionally biased region" description="Basic and acidic residues" evidence="1">
    <location>
        <begin position="95"/>
        <end position="128"/>
    </location>
</feature>
<dbReference type="GeneID" id="42571083"/>
<name>A0A6B8MC05_9HYPH</name>